<evidence type="ECO:0000313" key="8">
    <source>
        <dbReference type="Proteomes" id="UP000657421"/>
    </source>
</evidence>
<dbReference type="InterPro" id="IPR017039">
    <property type="entry name" value="Virul_fac_BrkB"/>
</dbReference>
<evidence type="ECO:0000256" key="5">
    <source>
        <dbReference type="ARBA" id="ARBA00023136"/>
    </source>
</evidence>
<feature type="transmembrane region" description="Helical" evidence="6">
    <location>
        <begin position="240"/>
        <end position="262"/>
    </location>
</feature>
<sequence length="281" mass="31818">MMKFQSIKEIVMRFMKKMKKDRVSAAAAESAFFVIMGFVPFFMLLLTLLQYTELSPEMLMSILMEVLPASFYDLIAEIVKDLFTQSTALLSGTVIAAVWATSRSVLAITNGLNSVRNVGENRNYIYMRMRSGIYIVFLVIAIFMAMVVLLFGNWIQDRLLQYIPVLGELTGLIISFRAVASLGILSLIFISLYTALPNCKMSVIRQIPGAVFTAAAWSILSYGFSIYFSYFAKSNRVSVYGSLTTVAMMMLWLYFCMWLLFLGAEVNCYLEYPDSFITEQV</sequence>
<evidence type="ECO:0000256" key="3">
    <source>
        <dbReference type="ARBA" id="ARBA00022692"/>
    </source>
</evidence>
<dbReference type="Pfam" id="PF03631">
    <property type="entry name" value="Virul_fac_BrkB"/>
    <property type="match status" value="1"/>
</dbReference>
<organism evidence="7 8">
    <name type="scientific">Jingyaoa shaoxingensis</name>
    <dbReference type="NCBI Taxonomy" id="2763671"/>
    <lineage>
        <taxon>Bacteria</taxon>
        <taxon>Bacillati</taxon>
        <taxon>Bacillota</taxon>
        <taxon>Clostridia</taxon>
        <taxon>Lachnospirales</taxon>
        <taxon>Lachnospiraceae</taxon>
        <taxon>Jingyaoa</taxon>
    </lineage>
</organism>
<evidence type="ECO:0000313" key="7">
    <source>
        <dbReference type="EMBL" id="MBC8573702.1"/>
    </source>
</evidence>
<evidence type="ECO:0000256" key="4">
    <source>
        <dbReference type="ARBA" id="ARBA00022989"/>
    </source>
</evidence>
<keyword evidence="3 6" id="KW-0812">Transmembrane</keyword>
<dbReference type="Proteomes" id="UP000657421">
    <property type="component" value="Unassembled WGS sequence"/>
</dbReference>
<feature type="transmembrane region" description="Helical" evidence="6">
    <location>
        <begin position="207"/>
        <end position="228"/>
    </location>
</feature>
<keyword evidence="5 6" id="KW-0472">Membrane</keyword>
<protein>
    <submittedName>
        <fullName evidence="7">YihY/virulence factor BrkB family protein</fullName>
    </submittedName>
</protein>
<proteinExistence type="predicted"/>
<gene>
    <name evidence="7" type="ORF">H8716_11500</name>
</gene>
<comment type="subcellular location">
    <subcellularLocation>
        <location evidence="1">Cell membrane</location>
        <topology evidence="1">Multi-pass membrane protein</topology>
    </subcellularLocation>
</comment>
<keyword evidence="8" id="KW-1185">Reference proteome</keyword>
<dbReference type="PANTHER" id="PTHR30213:SF0">
    <property type="entry name" value="UPF0761 MEMBRANE PROTEIN YIHY"/>
    <property type="match status" value="1"/>
</dbReference>
<name>A0ABR7NCY5_9FIRM</name>
<keyword evidence="4 6" id="KW-1133">Transmembrane helix</keyword>
<comment type="caution">
    <text evidence="7">The sequence shown here is derived from an EMBL/GenBank/DDBJ whole genome shotgun (WGS) entry which is preliminary data.</text>
</comment>
<evidence type="ECO:0000256" key="2">
    <source>
        <dbReference type="ARBA" id="ARBA00022475"/>
    </source>
</evidence>
<keyword evidence="2" id="KW-1003">Cell membrane</keyword>
<dbReference type="PIRSF" id="PIRSF035875">
    <property type="entry name" value="RNase_BN"/>
    <property type="match status" value="1"/>
</dbReference>
<dbReference type="RefSeq" id="WP_249308996.1">
    <property type="nucleotide sequence ID" value="NZ_JACRSZ010000011.1"/>
</dbReference>
<dbReference type="PANTHER" id="PTHR30213">
    <property type="entry name" value="INNER MEMBRANE PROTEIN YHJD"/>
    <property type="match status" value="1"/>
</dbReference>
<feature type="transmembrane region" description="Helical" evidence="6">
    <location>
        <begin position="132"/>
        <end position="152"/>
    </location>
</feature>
<evidence type="ECO:0000256" key="1">
    <source>
        <dbReference type="ARBA" id="ARBA00004651"/>
    </source>
</evidence>
<feature type="transmembrane region" description="Helical" evidence="6">
    <location>
        <begin position="172"/>
        <end position="195"/>
    </location>
</feature>
<dbReference type="NCBIfam" id="TIGR00765">
    <property type="entry name" value="yihY_not_rbn"/>
    <property type="match status" value="1"/>
</dbReference>
<evidence type="ECO:0000256" key="6">
    <source>
        <dbReference type="SAM" id="Phobius"/>
    </source>
</evidence>
<dbReference type="EMBL" id="JACRSZ010000011">
    <property type="protein sequence ID" value="MBC8573702.1"/>
    <property type="molecule type" value="Genomic_DNA"/>
</dbReference>
<accession>A0ABR7NCY5</accession>
<feature type="transmembrane region" description="Helical" evidence="6">
    <location>
        <begin position="23"/>
        <end position="46"/>
    </location>
</feature>
<reference evidence="7 8" key="1">
    <citation type="submission" date="2020-08" db="EMBL/GenBank/DDBJ databases">
        <title>Genome public.</title>
        <authorList>
            <person name="Liu C."/>
            <person name="Sun Q."/>
        </authorList>
    </citation>
    <scope>NUCLEOTIDE SEQUENCE [LARGE SCALE GENOMIC DNA]</scope>
    <source>
        <strain evidence="7 8">NSJ-46</strain>
    </source>
</reference>